<comment type="caution">
    <text evidence="1">The sequence shown here is derived from an EMBL/GenBank/DDBJ whole genome shotgun (WGS) entry which is preliminary data.</text>
</comment>
<organism evidence="1 2">
    <name type="scientific">Phocaeicola coprocola</name>
    <dbReference type="NCBI Taxonomy" id="310298"/>
    <lineage>
        <taxon>Bacteria</taxon>
        <taxon>Pseudomonadati</taxon>
        <taxon>Bacteroidota</taxon>
        <taxon>Bacteroidia</taxon>
        <taxon>Bacteroidales</taxon>
        <taxon>Bacteroidaceae</taxon>
        <taxon>Phocaeicola</taxon>
    </lineage>
</organism>
<sequence length="69" mass="8205">MQTHKKQAPEYPLFFCTKNKKTSRCFPEHISMFFLKDADILFHLCPLPVNTLQLPLRHQEKIRLLLVIP</sequence>
<protein>
    <submittedName>
        <fullName evidence="1">Uncharacterized protein</fullName>
    </submittedName>
</protein>
<keyword evidence="2" id="KW-1185">Reference proteome</keyword>
<evidence type="ECO:0000313" key="2">
    <source>
        <dbReference type="Proteomes" id="UP000285864"/>
    </source>
</evidence>
<gene>
    <name evidence="1" type="ORF">DWY20_01785</name>
</gene>
<accession>A0A412GXU8</accession>
<evidence type="ECO:0000313" key="1">
    <source>
        <dbReference type="EMBL" id="RGR99795.1"/>
    </source>
</evidence>
<name>A0A412GXU8_9BACT</name>
<dbReference type="Proteomes" id="UP000285864">
    <property type="component" value="Unassembled WGS sequence"/>
</dbReference>
<dbReference type="EMBL" id="QRUU01000004">
    <property type="protein sequence ID" value="RGR99795.1"/>
    <property type="molecule type" value="Genomic_DNA"/>
</dbReference>
<dbReference type="AlphaFoldDB" id="A0A412GXU8"/>
<proteinExistence type="predicted"/>
<reference evidence="1 2" key="1">
    <citation type="submission" date="2018-08" db="EMBL/GenBank/DDBJ databases">
        <title>A genome reference for cultivated species of the human gut microbiota.</title>
        <authorList>
            <person name="Zou Y."/>
            <person name="Xue W."/>
            <person name="Luo G."/>
        </authorList>
    </citation>
    <scope>NUCLEOTIDE SEQUENCE [LARGE SCALE GENOMIC DNA]</scope>
    <source>
        <strain evidence="1 2">AF24-2</strain>
    </source>
</reference>